<dbReference type="InterPro" id="IPR013597">
    <property type="entry name" value="Mat_intron_G2"/>
</dbReference>
<feature type="domain" description="Reverse transcriptase" evidence="2">
    <location>
        <begin position="1"/>
        <end position="33"/>
    </location>
</feature>
<organism evidence="3 4">
    <name type="scientific">Candidatus Williamhamiltonella defendens</name>
    <dbReference type="NCBI Taxonomy" id="138072"/>
    <lineage>
        <taxon>Bacteria</taxon>
        <taxon>Pseudomonadati</taxon>
        <taxon>Pseudomonadota</taxon>
        <taxon>Gammaproteobacteria</taxon>
        <taxon>Enterobacterales</taxon>
        <taxon>Enterobacteriaceae</taxon>
        <taxon>aphid secondary symbionts</taxon>
        <taxon>Candidatus Williamhamiltonella</taxon>
    </lineage>
</organism>
<comment type="similarity">
    <text evidence="1">Belongs to the bacterial reverse transcriptase family.</text>
</comment>
<dbReference type="Pfam" id="PF01844">
    <property type="entry name" value="HNH"/>
    <property type="match status" value="1"/>
</dbReference>
<dbReference type="PANTHER" id="PTHR34047:SF8">
    <property type="entry name" value="PROTEIN YKFC"/>
    <property type="match status" value="1"/>
</dbReference>
<dbReference type="InterPro" id="IPR003615">
    <property type="entry name" value="HNH_nuc"/>
</dbReference>
<dbReference type="Proteomes" id="UP000792865">
    <property type="component" value="Plasmid p2_M47_H.defensa"/>
</dbReference>
<dbReference type="SMART" id="SM00507">
    <property type="entry name" value="HNHc"/>
    <property type="match status" value="1"/>
</dbReference>
<dbReference type="CDD" id="cd00085">
    <property type="entry name" value="HNHc"/>
    <property type="match status" value="1"/>
</dbReference>
<dbReference type="PANTHER" id="PTHR34047">
    <property type="entry name" value="NUCLEAR INTRON MATURASE 1, MITOCHONDRIAL-RELATED"/>
    <property type="match status" value="1"/>
</dbReference>
<evidence type="ECO:0000313" key="4">
    <source>
        <dbReference type="Proteomes" id="UP000792865"/>
    </source>
</evidence>
<evidence type="ECO:0000256" key="1">
    <source>
        <dbReference type="ARBA" id="ARBA00034120"/>
    </source>
</evidence>
<dbReference type="PROSITE" id="PS50878">
    <property type="entry name" value="RT_POL"/>
    <property type="match status" value="1"/>
</dbReference>
<evidence type="ECO:0000259" key="2">
    <source>
        <dbReference type="PROSITE" id="PS50878"/>
    </source>
</evidence>
<accession>A0AAC9YH94</accession>
<name>A0AAC9YH94_9ENTR</name>
<dbReference type="GO" id="GO:0008270">
    <property type="term" value="F:zinc ion binding"/>
    <property type="evidence" value="ECO:0007669"/>
    <property type="project" value="InterPro"/>
</dbReference>
<dbReference type="InterPro" id="IPR006842">
    <property type="entry name" value="Transposase_31"/>
</dbReference>
<keyword evidence="3" id="KW-0614">Plasmid</keyword>
<dbReference type="InterPro" id="IPR000477">
    <property type="entry name" value="RT_dom"/>
</dbReference>
<protein>
    <recommendedName>
        <fullName evidence="2">Reverse transcriptase domain-containing protein</fullName>
    </recommendedName>
</protein>
<dbReference type="Gene3D" id="1.10.30.50">
    <property type="match status" value="1"/>
</dbReference>
<reference evidence="3" key="1">
    <citation type="submission" date="2017-08" db="EMBL/GenBank/DDBJ databases">
        <title>Genome sequence of Candidatus Hamiltonella defensa from Acyrthosiphon pisum strain MI47.</title>
        <authorList>
            <person name="Patel V.A."/>
            <person name="Chevignon G."/>
            <person name="Russell J.A."/>
            <person name="Oliver K.M."/>
        </authorList>
    </citation>
    <scope>NUCLEOTIDE SEQUENCE</scope>
    <source>
        <strain evidence="3">MI47</strain>
        <plasmid evidence="3">p2_M47_H.defensa</plasmid>
    </source>
</reference>
<dbReference type="InterPro" id="IPR051083">
    <property type="entry name" value="GrpII_Intron_Splice-Mob/Def"/>
</dbReference>
<dbReference type="Pfam" id="PF08388">
    <property type="entry name" value="GIIM"/>
    <property type="match status" value="1"/>
</dbReference>
<dbReference type="EMBL" id="CP022934">
    <property type="protein sequence ID" value="ASV34514.1"/>
    <property type="molecule type" value="Genomic_DNA"/>
</dbReference>
<dbReference type="GO" id="GO:0004519">
    <property type="term" value="F:endonuclease activity"/>
    <property type="evidence" value="ECO:0007669"/>
    <property type="project" value="InterPro"/>
</dbReference>
<sequence>MRSWLAQRGLALSEEKTSIKHLKEGFDFLGFNIRHYENRHRKRGYVLLMKPSKESIKRYRQQMRMTWKRIIGMPTKEGIMQLNEKIIGWCNYYRIGASKQTFSAIDQWMWIRQCRYLYRRHPNKHWWWRRKHYLGKIPGREDYSVFMDKSNGGFLWKHAWTKIQRHWLVTKNASPDNPELRDYWRHRQARKQPFICGIKVNLYKRQKGYCPLCDQELDNGEQLHVHHIQPKAEGGDNKLANLRLLHANCHRQLHSKKGKMLKSVSCVSRMRGNSHVRFLREWALSACLPNQSKPEKLMAFRLLRYAVAAMQRHLEQGNDTLPVVVPVILPWRNESLPVQSGLVRLF</sequence>
<dbReference type="GO" id="GO:0003676">
    <property type="term" value="F:nucleic acid binding"/>
    <property type="evidence" value="ECO:0007669"/>
    <property type="project" value="InterPro"/>
</dbReference>
<evidence type="ECO:0000313" key="3">
    <source>
        <dbReference type="EMBL" id="ASV34514.1"/>
    </source>
</evidence>
<gene>
    <name evidence="3" type="ORF">CJJ18_10945</name>
</gene>
<dbReference type="InterPro" id="IPR002711">
    <property type="entry name" value="HNH"/>
</dbReference>
<geneLocation type="plasmid" evidence="3 4">
    <name>p2_M47_H.defensa</name>
</geneLocation>
<dbReference type="AlphaFoldDB" id="A0AAC9YH94"/>
<dbReference type="Pfam" id="PF04754">
    <property type="entry name" value="Transposase_31"/>
    <property type="match status" value="1"/>
</dbReference>
<proteinExistence type="inferred from homology"/>